<comment type="caution">
    <text evidence="9">The sequence shown here is derived from an EMBL/GenBank/DDBJ whole genome shotgun (WGS) entry which is preliminary data.</text>
</comment>
<dbReference type="GO" id="GO:0005506">
    <property type="term" value="F:iron ion binding"/>
    <property type="evidence" value="ECO:0007669"/>
    <property type="project" value="InterPro"/>
</dbReference>
<keyword evidence="6 8" id="KW-0503">Monooxygenase</keyword>
<dbReference type="PRINTS" id="PR00359">
    <property type="entry name" value="BP450"/>
</dbReference>
<accession>A0A7X4GKA2</accession>
<evidence type="ECO:0000256" key="7">
    <source>
        <dbReference type="ARBA" id="ARBA00043906"/>
    </source>
</evidence>
<proteinExistence type="inferred from homology"/>
<evidence type="ECO:0000256" key="5">
    <source>
        <dbReference type="ARBA" id="ARBA00023004"/>
    </source>
</evidence>
<dbReference type="AlphaFoldDB" id="A0A7X4GKA2"/>
<dbReference type="PANTHER" id="PTHR46696:SF4">
    <property type="entry name" value="BIOTIN BIOSYNTHESIS CYTOCHROME P450"/>
    <property type="match status" value="1"/>
</dbReference>
<dbReference type="InterPro" id="IPR002397">
    <property type="entry name" value="Cyt_P450_B"/>
</dbReference>
<evidence type="ECO:0000256" key="3">
    <source>
        <dbReference type="ARBA" id="ARBA00022723"/>
    </source>
</evidence>
<dbReference type="Pfam" id="PF00067">
    <property type="entry name" value="p450"/>
    <property type="match status" value="1"/>
</dbReference>
<evidence type="ECO:0000256" key="6">
    <source>
        <dbReference type="ARBA" id="ARBA00023033"/>
    </source>
</evidence>
<sequence>MHNADQPLHARLRAPGVGAFRRSLLERREGRIREIVRDLIDATPKDEPFDFVEKIAVTIPMIVFAEVLGVPQSRQVDLVNWANTMSDVSAPDVIQADARHHLFDYFRELAAEKRAHPGDDIASALVNADLGAEPLTKEELDAYFMVLTVAGNETTRFLLTGGLEALLTSPGQLDQLRSDPGLIPSAIEEMARWVSPVLQMRRTATEDVDLFGTPIKAGDKVVLYFASANRDERVFEDAGQFMVDRKGNRHLGFGVGAHFCMGAHLARLEAKIFLEEFIRDIRDVHVVSPSTRARSNWFTGYDNLMLRWSR</sequence>
<gene>
    <name evidence="9" type="ORF">GR702_18490</name>
</gene>
<organism evidence="9 10">
    <name type="scientific">Novosphingobium silvae</name>
    <dbReference type="NCBI Taxonomy" id="2692619"/>
    <lineage>
        <taxon>Bacteria</taxon>
        <taxon>Pseudomonadati</taxon>
        <taxon>Pseudomonadota</taxon>
        <taxon>Alphaproteobacteria</taxon>
        <taxon>Sphingomonadales</taxon>
        <taxon>Sphingomonadaceae</taxon>
        <taxon>Novosphingobium</taxon>
    </lineage>
</organism>
<evidence type="ECO:0000256" key="4">
    <source>
        <dbReference type="ARBA" id="ARBA00023002"/>
    </source>
</evidence>
<evidence type="ECO:0000256" key="2">
    <source>
        <dbReference type="ARBA" id="ARBA00022617"/>
    </source>
</evidence>
<dbReference type="InterPro" id="IPR001128">
    <property type="entry name" value="Cyt_P450"/>
</dbReference>
<dbReference type="InterPro" id="IPR017972">
    <property type="entry name" value="Cyt_P450_CS"/>
</dbReference>
<dbReference type="GO" id="GO:0020037">
    <property type="term" value="F:heme binding"/>
    <property type="evidence" value="ECO:0007669"/>
    <property type="project" value="InterPro"/>
</dbReference>
<dbReference type="EMBL" id="WVTD01000019">
    <property type="protein sequence ID" value="MYL99751.1"/>
    <property type="molecule type" value="Genomic_DNA"/>
</dbReference>
<comment type="similarity">
    <text evidence="1 8">Belongs to the cytochrome P450 family.</text>
</comment>
<reference evidence="9 10" key="1">
    <citation type="submission" date="2019-12" db="EMBL/GenBank/DDBJ databases">
        <authorList>
            <person name="Feng G."/>
            <person name="Zhu H."/>
        </authorList>
    </citation>
    <scope>NUCLEOTIDE SEQUENCE [LARGE SCALE GENOMIC DNA]</scope>
    <source>
        <strain evidence="9 10">FGD1</strain>
    </source>
</reference>
<comment type="function">
    <text evidence="7">Cytochromes P450 are a group of heme-thiolate monooxygenases. They oxidize a variety of structurally unrelated compounds, including steroids, fatty acids, and xenobiotics.</text>
</comment>
<keyword evidence="2 8" id="KW-0349">Heme</keyword>
<evidence type="ECO:0000313" key="9">
    <source>
        <dbReference type="EMBL" id="MYL99751.1"/>
    </source>
</evidence>
<dbReference type="PROSITE" id="PS00086">
    <property type="entry name" value="CYTOCHROME_P450"/>
    <property type="match status" value="1"/>
</dbReference>
<dbReference type="Proteomes" id="UP000465810">
    <property type="component" value="Unassembled WGS sequence"/>
</dbReference>
<dbReference type="GO" id="GO:0036199">
    <property type="term" value="F:cholest-4-en-3-one 26-monooxygenase activity"/>
    <property type="evidence" value="ECO:0007669"/>
    <property type="project" value="TreeGrafter"/>
</dbReference>
<protein>
    <submittedName>
        <fullName evidence="9">Cytochrome P450</fullName>
    </submittedName>
</protein>
<evidence type="ECO:0000256" key="8">
    <source>
        <dbReference type="RuleBase" id="RU000461"/>
    </source>
</evidence>
<dbReference type="GO" id="GO:0006707">
    <property type="term" value="P:cholesterol catabolic process"/>
    <property type="evidence" value="ECO:0007669"/>
    <property type="project" value="TreeGrafter"/>
</dbReference>
<dbReference type="FunFam" id="1.10.630.10:FF:000018">
    <property type="entry name" value="Cytochrome P450 monooxygenase"/>
    <property type="match status" value="1"/>
</dbReference>
<dbReference type="Gene3D" id="1.10.630.10">
    <property type="entry name" value="Cytochrome P450"/>
    <property type="match status" value="1"/>
</dbReference>
<keyword evidence="10" id="KW-1185">Reference proteome</keyword>
<dbReference type="PANTHER" id="PTHR46696">
    <property type="entry name" value="P450, PUTATIVE (EUROFUNG)-RELATED"/>
    <property type="match status" value="1"/>
</dbReference>
<keyword evidence="4 8" id="KW-0560">Oxidoreductase</keyword>
<keyword evidence="5 8" id="KW-0408">Iron</keyword>
<evidence type="ECO:0000313" key="10">
    <source>
        <dbReference type="Proteomes" id="UP000465810"/>
    </source>
</evidence>
<name>A0A7X4GKA2_9SPHN</name>
<dbReference type="GO" id="GO:0008395">
    <property type="term" value="F:steroid hydroxylase activity"/>
    <property type="evidence" value="ECO:0007669"/>
    <property type="project" value="TreeGrafter"/>
</dbReference>
<dbReference type="SUPFAM" id="SSF48264">
    <property type="entry name" value="Cytochrome P450"/>
    <property type="match status" value="1"/>
</dbReference>
<dbReference type="InterPro" id="IPR036396">
    <property type="entry name" value="Cyt_P450_sf"/>
</dbReference>
<keyword evidence="3 8" id="KW-0479">Metal-binding</keyword>
<evidence type="ECO:0000256" key="1">
    <source>
        <dbReference type="ARBA" id="ARBA00010617"/>
    </source>
</evidence>